<keyword evidence="2" id="KW-1185">Reference proteome</keyword>
<proteinExistence type="predicted"/>
<dbReference type="RefSeq" id="WP_275937144.1">
    <property type="nucleotide sequence ID" value="NZ_FZOD01000002.1"/>
</dbReference>
<gene>
    <name evidence="1" type="ORF">SAMN05216276_1002220</name>
</gene>
<reference evidence="1 2" key="1">
    <citation type="submission" date="2017-06" db="EMBL/GenBank/DDBJ databases">
        <authorList>
            <person name="Kim H.J."/>
            <person name="Triplett B.A."/>
        </authorList>
    </citation>
    <scope>NUCLEOTIDE SEQUENCE [LARGE SCALE GENOMIC DNA]</scope>
    <source>
        <strain evidence="1 2">CGMCC 4.2132</strain>
    </source>
</reference>
<evidence type="ECO:0000313" key="2">
    <source>
        <dbReference type="Proteomes" id="UP000198282"/>
    </source>
</evidence>
<dbReference type="Proteomes" id="UP000198282">
    <property type="component" value="Unassembled WGS sequence"/>
</dbReference>
<organism evidence="1 2">
    <name type="scientific">Streptosporangium subroseum</name>
    <dbReference type="NCBI Taxonomy" id="106412"/>
    <lineage>
        <taxon>Bacteria</taxon>
        <taxon>Bacillati</taxon>
        <taxon>Actinomycetota</taxon>
        <taxon>Actinomycetes</taxon>
        <taxon>Streptosporangiales</taxon>
        <taxon>Streptosporangiaceae</taxon>
        <taxon>Streptosporangium</taxon>
    </lineage>
</organism>
<dbReference type="AlphaFoldDB" id="A0A239AXV6"/>
<dbReference type="EMBL" id="FZOD01000002">
    <property type="protein sequence ID" value="SNS00329.1"/>
    <property type="molecule type" value="Genomic_DNA"/>
</dbReference>
<accession>A0A239AXV6</accession>
<protein>
    <submittedName>
        <fullName evidence="1">Uncharacterized protein</fullName>
    </submittedName>
</protein>
<name>A0A239AXV6_9ACTN</name>
<sequence>MNRPWFERALPDTPRRYAVEAGFREVEVLPIADFGFWRFYRPLR</sequence>
<evidence type="ECO:0000313" key="1">
    <source>
        <dbReference type="EMBL" id="SNS00329.1"/>
    </source>
</evidence>